<keyword evidence="6" id="KW-0175">Coiled coil</keyword>
<dbReference type="InterPro" id="IPR005467">
    <property type="entry name" value="His_kinase_dom"/>
</dbReference>
<dbReference type="AlphaFoldDB" id="A0A1I2HM20"/>
<keyword evidence="5 9" id="KW-0418">Kinase</keyword>
<dbReference type="GO" id="GO:0000155">
    <property type="term" value="F:phosphorelay sensor kinase activity"/>
    <property type="evidence" value="ECO:0007669"/>
    <property type="project" value="InterPro"/>
</dbReference>
<dbReference type="PROSITE" id="PS50109">
    <property type="entry name" value="HIS_KIN"/>
    <property type="match status" value="1"/>
</dbReference>
<dbReference type="PANTHER" id="PTHR42878:SF15">
    <property type="entry name" value="BACTERIOPHYTOCHROME"/>
    <property type="match status" value="1"/>
</dbReference>
<keyword evidence="10" id="KW-1185">Reference proteome</keyword>
<dbReference type="PRINTS" id="PR00344">
    <property type="entry name" value="BCTRLSENSOR"/>
</dbReference>
<evidence type="ECO:0000256" key="4">
    <source>
        <dbReference type="ARBA" id="ARBA00022679"/>
    </source>
</evidence>
<evidence type="ECO:0000256" key="7">
    <source>
        <dbReference type="SAM" id="Phobius"/>
    </source>
</evidence>
<dbReference type="Pfam" id="PF02518">
    <property type="entry name" value="HATPase_c"/>
    <property type="match status" value="1"/>
</dbReference>
<dbReference type="Gene3D" id="1.10.287.130">
    <property type="match status" value="1"/>
</dbReference>
<dbReference type="GO" id="GO:0007234">
    <property type="term" value="P:osmosensory signaling via phosphorelay pathway"/>
    <property type="evidence" value="ECO:0007669"/>
    <property type="project" value="TreeGrafter"/>
</dbReference>
<dbReference type="InterPro" id="IPR036890">
    <property type="entry name" value="HATPase_C_sf"/>
</dbReference>
<dbReference type="SMART" id="SM00387">
    <property type="entry name" value="HATPase_c"/>
    <property type="match status" value="1"/>
</dbReference>
<dbReference type="PANTHER" id="PTHR42878">
    <property type="entry name" value="TWO-COMPONENT HISTIDINE KINASE"/>
    <property type="match status" value="1"/>
</dbReference>
<proteinExistence type="predicted"/>
<reference evidence="9 10" key="1">
    <citation type="submission" date="2016-10" db="EMBL/GenBank/DDBJ databases">
        <authorList>
            <person name="de Groot N.N."/>
        </authorList>
    </citation>
    <scope>NUCLEOTIDE SEQUENCE [LARGE SCALE GENOMIC DNA]</scope>
    <source>
        <strain>GEY</strain>
        <strain evidence="10">DSM 9560</strain>
    </source>
</reference>
<dbReference type="OrthoDB" id="9766459at2"/>
<dbReference type="EMBL" id="FONY01000025">
    <property type="protein sequence ID" value="SFF31174.1"/>
    <property type="molecule type" value="Genomic_DNA"/>
</dbReference>
<evidence type="ECO:0000256" key="5">
    <source>
        <dbReference type="ARBA" id="ARBA00022777"/>
    </source>
</evidence>
<name>A0A1I2HM20_9BACT</name>
<dbReference type="EC" id="2.7.13.3" evidence="2"/>
<keyword evidence="4" id="KW-0808">Transferase</keyword>
<evidence type="ECO:0000259" key="8">
    <source>
        <dbReference type="PROSITE" id="PS50109"/>
    </source>
</evidence>
<dbReference type="Pfam" id="PF00512">
    <property type="entry name" value="HisKA"/>
    <property type="match status" value="1"/>
</dbReference>
<evidence type="ECO:0000256" key="6">
    <source>
        <dbReference type="SAM" id="Coils"/>
    </source>
</evidence>
<dbReference type="GO" id="GO:0030295">
    <property type="term" value="F:protein kinase activator activity"/>
    <property type="evidence" value="ECO:0007669"/>
    <property type="project" value="TreeGrafter"/>
</dbReference>
<evidence type="ECO:0000313" key="10">
    <source>
        <dbReference type="Proteomes" id="UP000199513"/>
    </source>
</evidence>
<dbReference type="InterPro" id="IPR004358">
    <property type="entry name" value="Sig_transdc_His_kin-like_C"/>
</dbReference>
<organism evidence="9 10">
    <name type="scientific">Thermoflexibacter ruber</name>
    <dbReference type="NCBI Taxonomy" id="1003"/>
    <lineage>
        <taxon>Bacteria</taxon>
        <taxon>Pseudomonadati</taxon>
        <taxon>Bacteroidota</taxon>
        <taxon>Cytophagia</taxon>
        <taxon>Cytophagales</taxon>
        <taxon>Thermoflexibacteraceae</taxon>
        <taxon>Thermoflexibacter</taxon>
    </lineage>
</organism>
<dbReference type="SUPFAM" id="SSF55874">
    <property type="entry name" value="ATPase domain of HSP90 chaperone/DNA topoisomerase II/histidine kinase"/>
    <property type="match status" value="1"/>
</dbReference>
<comment type="catalytic activity">
    <reaction evidence="1">
        <text>ATP + protein L-histidine = ADP + protein N-phospho-L-histidine.</text>
        <dbReference type="EC" id="2.7.13.3"/>
    </reaction>
</comment>
<evidence type="ECO:0000256" key="1">
    <source>
        <dbReference type="ARBA" id="ARBA00000085"/>
    </source>
</evidence>
<evidence type="ECO:0000256" key="3">
    <source>
        <dbReference type="ARBA" id="ARBA00022553"/>
    </source>
</evidence>
<dbReference type="SMART" id="SM00388">
    <property type="entry name" value="HisKA"/>
    <property type="match status" value="1"/>
</dbReference>
<feature type="transmembrane region" description="Helical" evidence="7">
    <location>
        <begin position="104"/>
        <end position="122"/>
    </location>
</feature>
<protein>
    <recommendedName>
        <fullName evidence="2">histidine kinase</fullName>
        <ecNumber evidence="2">2.7.13.3</ecNumber>
    </recommendedName>
</protein>
<keyword evidence="7" id="KW-0472">Membrane</keyword>
<dbReference type="InterPro" id="IPR036097">
    <property type="entry name" value="HisK_dim/P_sf"/>
</dbReference>
<dbReference type="GO" id="GO:0000156">
    <property type="term" value="F:phosphorelay response regulator activity"/>
    <property type="evidence" value="ECO:0007669"/>
    <property type="project" value="TreeGrafter"/>
</dbReference>
<dbReference type="RefSeq" id="WP_091546725.1">
    <property type="nucleotide sequence ID" value="NZ_FONY01000025.1"/>
</dbReference>
<sequence>MKTFVCFIFIPFLLIYAESHAQRVRTQLDSLHDVLANTTSDTQQVALLNELAYIHLIDQPQQALQYSQQALALAKKIGHQQGIQTSQKYLLLIDKILQKQNNQFYLYIIGVLMLSAAAYFFLRNNKKENLVSEQLFDLQEELEQVKNELHEKEEQLKHQREEFDALHNDLESKIKERTMELQSAAENLLQRNKDLEEFSYIVSHNLRAPVANMLGLTSLFKNPQMQEEHRKELFPYLEDSAKRLDTTIKDLSEVLSIRNNAMKNREQVNLNEIVNFIKKSLKNEIKEHGAEIITDFSQADTLYTVKAYLESILYNLLSNAIKYSSPSRTPQVKLKTHIENGYTCLSVSDNGLGIDLKSGTYKIFGLYQRMHTHTEGKGFGLYLVQTQVESLNGKIEVESEVGVGSTFRVYFKNK</sequence>
<dbReference type="InterPro" id="IPR003594">
    <property type="entry name" value="HATPase_dom"/>
</dbReference>
<dbReference type="InterPro" id="IPR003661">
    <property type="entry name" value="HisK_dim/P_dom"/>
</dbReference>
<accession>A0A1I2HM20</accession>
<evidence type="ECO:0000313" key="9">
    <source>
        <dbReference type="EMBL" id="SFF31174.1"/>
    </source>
</evidence>
<keyword evidence="3" id="KW-0597">Phosphoprotein</keyword>
<dbReference type="InterPro" id="IPR050351">
    <property type="entry name" value="BphY/WalK/GraS-like"/>
</dbReference>
<dbReference type="Gene3D" id="3.30.565.10">
    <property type="entry name" value="Histidine kinase-like ATPase, C-terminal domain"/>
    <property type="match status" value="1"/>
</dbReference>
<evidence type="ECO:0000256" key="2">
    <source>
        <dbReference type="ARBA" id="ARBA00012438"/>
    </source>
</evidence>
<keyword evidence="7" id="KW-1133">Transmembrane helix</keyword>
<feature type="coiled-coil region" evidence="6">
    <location>
        <begin position="128"/>
        <end position="187"/>
    </location>
</feature>
<keyword evidence="7" id="KW-0812">Transmembrane</keyword>
<feature type="domain" description="Histidine kinase" evidence="8">
    <location>
        <begin position="201"/>
        <end position="414"/>
    </location>
</feature>
<dbReference type="SUPFAM" id="SSF47384">
    <property type="entry name" value="Homodimeric domain of signal transducing histidine kinase"/>
    <property type="match status" value="1"/>
</dbReference>
<dbReference type="STRING" id="1003.SAMN04488541_102518"/>
<dbReference type="Proteomes" id="UP000199513">
    <property type="component" value="Unassembled WGS sequence"/>
</dbReference>
<gene>
    <name evidence="9" type="ORF">SAMN04488541_102518</name>
</gene>